<evidence type="ECO:0000256" key="1">
    <source>
        <dbReference type="SAM" id="Phobius"/>
    </source>
</evidence>
<keyword evidence="1" id="KW-0812">Transmembrane</keyword>
<accession>A0A1G6V5K4</accession>
<evidence type="ECO:0000313" key="2">
    <source>
        <dbReference type="EMBL" id="SDD48146.1"/>
    </source>
</evidence>
<evidence type="ECO:0000313" key="3">
    <source>
        <dbReference type="Proteomes" id="UP000199501"/>
    </source>
</evidence>
<proteinExistence type="predicted"/>
<dbReference type="EMBL" id="FMZZ01000011">
    <property type="protein sequence ID" value="SDD48146.1"/>
    <property type="molecule type" value="Genomic_DNA"/>
</dbReference>
<feature type="transmembrane region" description="Helical" evidence="1">
    <location>
        <begin position="30"/>
        <end position="52"/>
    </location>
</feature>
<dbReference type="Proteomes" id="UP000199501">
    <property type="component" value="Unassembled WGS sequence"/>
</dbReference>
<name>A0A1G6V5K4_9PSEU</name>
<reference evidence="3" key="1">
    <citation type="submission" date="2016-10" db="EMBL/GenBank/DDBJ databases">
        <authorList>
            <person name="Varghese N."/>
            <person name="Submissions S."/>
        </authorList>
    </citation>
    <scope>NUCLEOTIDE SEQUENCE [LARGE SCALE GENOMIC DNA]</scope>
    <source>
        <strain evidence="3">IBRC-M 10403</strain>
    </source>
</reference>
<keyword evidence="1" id="KW-1133">Transmembrane helix</keyword>
<keyword evidence="3" id="KW-1185">Reference proteome</keyword>
<sequence>MLTIAIASIIDILDDKVDPRYQFLGTDWRYLPLIAIYFIVSALTLAAGITTLRIRGRVFGIVMGSVNLLSVFGIPLGLTTIILCSQSKASTAVKIAQARRFPRFAPPPYPQPMRPFGP</sequence>
<keyword evidence="1" id="KW-0472">Membrane</keyword>
<feature type="transmembrane region" description="Helical" evidence="1">
    <location>
        <begin position="59"/>
        <end position="83"/>
    </location>
</feature>
<protein>
    <submittedName>
        <fullName evidence="2">Uncharacterized protein</fullName>
    </submittedName>
</protein>
<dbReference type="RefSeq" id="WP_175482975.1">
    <property type="nucleotide sequence ID" value="NZ_FMZZ01000011.1"/>
</dbReference>
<organism evidence="2 3">
    <name type="scientific">Actinokineospora iranica</name>
    <dbReference type="NCBI Taxonomy" id="1271860"/>
    <lineage>
        <taxon>Bacteria</taxon>
        <taxon>Bacillati</taxon>
        <taxon>Actinomycetota</taxon>
        <taxon>Actinomycetes</taxon>
        <taxon>Pseudonocardiales</taxon>
        <taxon>Pseudonocardiaceae</taxon>
        <taxon>Actinokineospora</taxon>
    </lineage>
</organism>
<dbReference type="AlphaFoldDB" id="A0A1G6V5K4"/>
<gene>
    <name evidence="2" type="ORF">SAMN05216174_111227</name>
</gene>